<evidence type="ECO:0000313" key="4">
    <source>
        <dbReference type="EMBL" id="PKC59019.1"/>
    </source>
</evidence>
<feature type="compositionally biased region" description="Low complexity" evidence="2">
    <location>
        <begin position="8"/>
        <end position="19"/>
    </location>
</feature>
<name>A0A2N0R6T0_9GLOM</name>
<proteinExistence type="predicted"/>
<dbReference type="InterPro" id="IPR000719">
    <property type="entry name" value="Prot_kinase_dom"/>
</dbReference>
<reference evidence="4 5" key="1">
    <citation type="submission" date="2017-10" db="EMBL/GenBank/DDBJ databases">
        <title>Extensive intraspecific genome diversity in a model arbuscular mycorrhizal fungus.</title>
        <authorList>
            <person name="Chen E.C.H."/>
            <person name="Morin E."/>
            <person name="Baudet D."/>
            <person name="Noel J."/>
            <person name="Ndikumana S."/>
            <person name="Charron P."/>
            <person name="St-Onge C."/>
            <person name="Giorgi J."/>
            <person name="Grigoriev I.V."/>
            <person name="Roux C."/>
            <person name="Martin F.M."/>
            <person name="Corradi N."/>
        </authorList>
    </citation>
    <scope>NUCLEOTIDE SEQUENCE [LARGE SCALE GENOMIC DNA]</scope>
    <source>
        <strain evidence="4 5">A1</strain>
    </source>
</reference>
<dbReference type="GO" id="GO:0004674">
    <property type="term" value="F:protein serine/threonine kinase activity"/>
    <property type="evidence" value="ECO:0007669"/>
    <property type="project" value="TreeGrafter"/>
</dbReference>
<gene>
    <name evidence="4" type="ORF">RhiirA1_470055</name>
</gene>
<protein>
    <recommendedName>
        <fullName evidence="3">Protein kinase domain-containing protein</fullName>
    </recommendedName>
</protein>
<dbReference type="PROSITE" id="PS00107">
    <property type="entry name" value="PROTEIN_KINASE_ATP"/>
    <property type="match status" value="1"/>
</dbReference>
<dbReference type="VEuPathDB" id="FungiDB:RhiirFUN_016965"/>
<dbReference type="InterPro" id="IPR001245">
    <property type="entry name" value="Ser-Thr/Tyr_kinase_cat_dom"/>
</dbReference>
<dbReference type="Pfam" id="PF00069">
    <property type="entry name" value="Pkinase"/>
    <property type="match status" value="1"/>
</dbReference>
<reference evidence="4 5" key="2">
    <citation type="submission" date="2017-10" db="EMBL/GenBank/DDBJ databases">
        <title>Genome analyses suggest a sexual origin of heterokaryosis in a supposedly ancient asexual fungus.</title>
        <authorList>
            <person name="Corradi N."/>
            <person name="Sedzielewska K."/>
            <person name="Noel J."/>
            <person name="Charron P."/>
            <person name="Farinelli L."/>
            <person name="Marton T."/>
            <person name="Kruger M."/>
            <person name="Pelin A."/>
            <person name="Brachmann A."/>
            <person name="Corradi N."/>
        </authorList>
    </citation>
    <scope>NUCLEOTIDE SEQUENCE [LARGE SCALE GENOMIC DNA]</scope>
    <source>
        <strain evidence="4 5">A1</strain>
    </source>
</reference>
<dbReference type="InterPro" id="IPR011009">
    <property type="entry name" value="Kinase-like_dom_sf"/>
</dbReference>
<evidence type="ECO:0000256" key="1">
    <source>
        <dbReference type="PROSITE-ProRule" id="PRU10141"/>
    </source>
</evidence>
<comment type="caution">
    <text evidence="4">The sequence shown here is derived from an EMBL/GenBank/DDBJ whole genome shotgun (WGS) entry which is preliminary data.</text>
</comment>
<dbReference type="InterPro" id="IPR051681">
    <property type="entry name" value="Ser/Thr_Kinases-Pseudokinases"/>
</dbReference>
<dbReference type="Proteomes" id="UP000232688">
    <property type="component" value="Unassembled WGS sequence"/>
</dbReference>
<dbReference type="Pfam" id="PF24209">
    <property type="entry name" value="DUF7431"/>
    <property type="match status" value="1"/>
</dbReference>
<evidence type="ECO:0000256" key="2">
    <source>
        <dbReference type="SAM" id="MobiDB-lite"/>
    </source>
</evidence>
<keyword evidence="1" id="KW-0067">ATP-binding</keyword>
<dbReference type="InterPro" id="IPR055854">
    <property type="entry name" value="DUF7431"/>
</dbReference>
<dbReference type="PRINTS" id="PR00109">
    <property type="entry name" value="TYRKINASE"/>
</dbReference>
<dbReference type="Gene3D" id="1.10.510.10">
    <property type="entry name" value="Transferase(Phosphotransferase) domain 1"/>
    <property type="match status" value="1"/>
</dbReference>
<accession>A0A2N0R6T0</accession>
<dbReference type="PANTHER" id="PTHR44329">
    <property type="entry name" value="SERINE/THREONINE-PROTEIN KINASE TNNI3K-RELATED"/>
    <property type="match status" value="1"/>
</dbReference>
<dbReference type="InterPro" id="IPR017441">
    <property type="entry name" value="Protein_kinase_ATP_BS"/>
</dbReference>
<dbReference type="VEuPathDB" id="FungiDB:RhiirFUN_001022"/>
<evidence type="ECO:0000259" key="3">
    <source>
        <dbReference type="PROSITE" id="PS50011"/>
    </source>
</evidence>
<feature type="region of interest" description="Disordered" evidence="2">
    <location>
        <begin position="1"/>
        <end position="22"/>
    </location>
</feature>
<sequence>MKEISDQSGGSSSKKPNNSITSKTTLHKNVYSNFILQKLEADGFTTPNNKAEELEKNLTKPEHLYALKLLIEDLTNKFSSTVLTNLLKALADHTPFDHHSMEIVIRLELHLRTLAAVLERICFASIVLTKELRDKVYNSLAKFAEFHRKTTHVISEGLENVFRLDQFNQSQENDDDNIFQKRNYNIDFLLIHLRDTLHSLRDDETWLREMLRGVKDCLKATLTSVTEIPKAIPSIITHLRQGLSFKYPIASYYVGWRIMLIIRYNLFALSEDSVINKKIEEMTLMEYFWGNLEIEWANVVDKSILDSQSKFDEVSSELVEILMNAGSFLNELVGNEPLALPHTLWFGILDLAQSYIQKSTRKATYGLCYYLAIESLNKAPSSFIQFKAIEILLHLYNINNELFSMIKIDFDQYTQKLIENKSTDSSEKFQNLLKFVKEKCFEDFAQLNIDFKLPNNDDEKGPILKEIADEMAEVRVFVRVFIKIIGESTSKMKRLNLDSNLSDIRKELEKNNNIIDDTFLFSTKQNNMFEEIDRDYEIDTLLNEIIEELDNSKNKFLYLMKYSRPQWKFLIKQCELQYGCTIGFDGIKTSNKRVFIMRDCEFNLFGAEKYKKGQFKYKSKEDWIKKKNLLFDTDINIWGFINLENKNFKDDNFYDSTYQYIELSKASLRFHKENLRLTKEFENEINYAIESKNPGEFKIITEKYGQFIPTEVIFGGRVYFKNDKTSHKIHNSNRKSNFHDFNYIHPDEENTWIESLKDYQNWVCIEFKNPISIFQLLPNNLYKEIYKIIGKKILYTCIENYDYYLYKPGLCGICVLRNMPQNILDVIMNKDADCDIFAAVIDTEEDLNDTFFNCQILHPSNVRPSVIIHAIQQQFQERKYKLKIGIMVIGYDINFNHIASNISIQSKKFIYESQNQCMFDSISLEHNNLDLMMKNNNPFMGISVLRSYDSSNKSLVIGHNFCKDENNKFKINIYSYCVKENCYVNLPKFTFHTFIITLNSPKYETYALPFKFNMCEKPFIDLNLQSTSLNLKPLFVSLYLLKDLDYNPIFLNQNSKQINIEYVNCKCNKTCPICMNNAKKLLESDNHYCLFFDPSCNFFKDHNFGPSELINSIIENKLVRFIEMDELSEMKEIGGGHFGTISKAIWKNNFIACKRLKNISSICNKLNEAFMHELGMHKKVDFCSRIIRILGISYDSQDYLLIMEYADGGDLRKYLECNFTILTWDDKFRLAYQIAEGIKYLHGENIFHRDLHSKNIVMHKGEAKIIDLGIAKSAETETNIHSGVFGMIAYIDPKILENCSYKYNEKSDIYSLGVLMWELSSGHPPFINEKNESILKTHLISGCREEPVPETPDEYLELYKSCWSEDPKLRPSIDEVYFKLNINNSNKNDNNISNTPDSKSKQNGESENNESDMYCIETGLI</sequence>
<dbReference type="VEuPathDB" id="FungiDB:FUN_014180"/>
<dbReference type="PROSITE" id="PS50011">
    <property type="entry name" value="PROTEIN_KINASE_DOM"/>
    <property type="match status" value="1"/>
</dbReference>
<feature type="region of interest" description="Disordered" evidence="2">
    <location>
        <begin position="1388"/>
        <end position="1421"/>
    </location>
</feature>
<dbReference type="VEuPathDB" id="FungiDB:RhiirA1_470055"/>
<evidence type="ECO:0000313" key="5">
    <source>
        <dbReference type="Proteomes" id="UP000232688"/>
    </source>
</evidence>
<dbReference type="VEuPathDB" id="FungiDB:FUN_014178"/>
<keyword evidence="1" id="KW-0547">Nucleotide-binding</keyword>
<feature type="binding site" evidence="1">
    <location>
        <position position="1154"/>
    </location>
    <ligand>
        <name>ATP</name>
        <dbReference type="ChEBI" id="CHEBI:30616"/>
    </ligand>
</feature>
<feature type="domain" description="Protein kinase" evidence="3">
    <location>
        <begin position="1127"/>
        <end position="1382"/>
    </location>
</feature>
<dbReference type="GO" id="GO:0005524">
    <property type="term" value="F:ATP binding"/>
    <property type="evidence" value="ECO:0007669"/>
    <property type="project" value="UniProtKB-UniRule"/>
</dbReference>
<dbReference type="EMBL" id="LLXH01001413">
    <property type="protein sequence ID" value="PKC59019.1"/>
    <property type="molecule type" value="Genomic_DNA"/>
</dbReference>
<organism evidence="4 5">
    <name type="scientific">Rhizophagus irregularis</name>
    <dbReference type="NCBI Taxonomy" id="588596"/>
    <lineage>
        <taxon>Eukaryota</taxon>
        <taxon>Fungi</taxon>
        <taxon>Fungi incertae sedis</taxon>
        <taxon>Mucoromycota</taxon>
        <taxon>Glomeromycotina</taxon>
        <taxon>Glomeromycetes</taxon>
        <taxon>Glomerales</taxon>
        <taxon>Glomeraceae</taxon>
        <taxon>Rhizophagus</taxon>
    </lineage>
</organism>
<dbReference type="SUPFAM" id="SSF56112">
    <property type="entry name" value="Protein kinase-like (PK-like)"/>
    <property type="match status" value="1"/>
</dbReference>